<comment type="caution">
    <text evidence="2">The sequence shown here is derived from an EMBL/GenBank/DDBJ whole genome shotgun (WGS) entry which is preliminary data.</text>
</comment>
<evidence type="ECO:0000256" key="1">
    <source>
        <dbReference type="SAM" id="Phobius"/>
    </source>
</evidence>
<feature type="non-terminal residue" evidence="2">
    <location>
        <position position="1"/>
    </location>
</feature>
<gene>
    <name evidence="2" type="ORF">COY52_05060</name>
</gene>
<reference evidence="3" key="1">
    <citation type="submission" date="2017-09" db="EMBL/GenBank/DDBJ databases">
        <title>Depth-based differentiation of microbial function through sediment-hosted aquifers and enrichment of novel symbionts in the deep terrestrial subsurface.</title>
        <authorList>
            <person name="Probst A.J."/>
            <person name="Ladd B."/>
            <person name="Jarett J.K."/>
            <person name="Geller-Mcgrath D.E."/>
            <person name="Sieber C.M.K."/>
            <person name="Emerson J.B."/>
            <person name="Anantharaman K."/>
            <person name="Thomas B.C."/>
            <person name="Malmstrom R."/>
            <person name="Stieglmeier M."/>
            <person name="Klingl A."/>
            <person name="Woyke T."/>
            <person name="Ryan C.M."/>
            <person name="Banfield J.F."/>
        </authorList>
    </citation>
    <scope>NUCLEOTIDE SEQUENCE [LARGE SCALE GENOMIC DNA]</scope>
</reference>
<keyword evidence="1" id="KW-1133">Transmembrane helix</keyword>
<accession>A0A2M7SC72</accession>
<evidence type="ECO:0000313" key="3">
    <source>
        <dbReference type="Proteomes" id="UP000229307"/>
    </source>
</evidence>
<dbReference type="Proteomes" id="UP000229307">
    <property type="component" value="Unassembled WGS sequence"/>
</dbReference>
<feature type="transmembrane region" description="Helical" evidence="1">
    <location>
        <begin position="33"/>
        <end position="55"/>
    </location>
</feature>
<protein>
    <submittedName>
        <fullName evidence="2">Uncharacterized protein</fullName>
    </submittedName>
</protein>
<evidence type="ECO:0000313" key="2">
    <source>
        <dbReference type="EMBL" id="PIZ17125.1"/>
    </source>
</evidence>
<name>A0A2M7SC72_9BACT</name>
<dbReference type="AlphaFoldDB" id="A0A2M7SC72"/>
<dbReference type="EMBL" id="PFMR01000140">
    <property type="protein sequence ID" value="PIZ17125.1"/>
    <property type="molecule type" value="Genomic_DNA"/>
</dbReference>
<keyword evidence="1" id="KW-0472">Membrane</keyword>
<feature type="transmembrane region" description="Helical" evidence="1">
    <location>
        <begin position="5"/>
        <end position="21"/>
    </location>
</feature>
<sequence>KITAIEIYLLYFIVGYFPYFFVPKETWKNISQIYNIIVSSAGTPFIQVFFIVLYYKLITKEIELKSSEIVI</sequence>
<organism evidence="2 3">
    <name type="scientific">Candidatus Desantisbacteria bacterium CG_4_10_14_0_8_um_filter_48_22</name>
    <dbReference type="NCBI Taxonomy" id="1974543"/>
    <lineage>
        <taxon>Bacteria</taxon>
        <taxon>Candidatus Desantisiibacteriota</taxon>
    </lineage>
</organism>
<proteinExistence type="predicted"/>
<keyword evidence="1" id="KW-0812">Transmembrane</keyword>